<name>A0AAN4SJH4_BACFG</name>
<proteinExistence type="predicted"/>
<dbReference type="EMBL" id="JGEA01000014">
    <property type="protein sequence ID" value="EYA15846.1"/>
    <property type="molecule type" value="Genomic_DNA"/>
</dbReference>
<sequence length="50" mass="5921">MYYIENIVIFASGSKIMLIIRVRKNGEKGILWPVRKERENLFKGHSEKDI</sequence>
<accession>A0AAN4SJH4</accession>
<protein>
    <submittedName>
        <fullName evidence="1">Uncharacterized protein</fullName>
    </submittedName>
</protein>
<evidence type="ECO:0000313" key="2">
    <source>
        <dbReference type="Proteomes" id="UP000022433"/>
    </source>
</evidence>
<reference evidence="1 2" key="1">
    <citation type="submission" date="2014-02" db="EMBL/GenBank/DDBJ databases">
        <authorList>
            <person name="Sears C."/>
            <person name="Carroll K."/>
            <person name="Sack B.R."/>
            <person name="Qadri F."/>
            <person name="Myers L.L."/>
            <person name="Chung G.-T."/>
            <person name="Escheverria P."/>
            <person name="Fraser C.M."/>
            <person name="Sadzewicz L."/>
            <person name="Shefchek K.A."/>
            <person name="Tallon L."/>
            <person name="Das S.P."/>
            <person name="Daugherty S."/>
            <person name="Mongodin E.F."/>
        </authorList>
    </citation>
    <scope>NUCLEOTIDE SEQUENCE [LARGE SCALE GENOMIC DNA]</scope>
    <source>
        <strain evidence="1 2">1007-1-F #10</strain>
    </source>
</reference>
<gene>
    <name evidence="1" type="ORF">M104_1141</name>
</gene>
<dbReference type="AlphaFoldDB" id="A0AAN4SJH4"/>
<organism evidence="1 2">
    <name type="scientific">Bacteroides fragilis str. 1007-1-F #10</name>
    <dbReference type="NCBI Taxonomy" id="1339295"/>
    <lineage>
        <taxon>Bacteria</taxon>
        <taxon>Pseudomonadati</taxon>
        <taxon>Bacteroidota</taxon>
        <taxon>Bacteroidia</taxon>
        <taxon>Bacteroidales</taxon>
        <taxon>Bacteroidaceae</taxon>
        <taxon>Bacteroides</taxon>
    </lineage>
</organism>
<comment type="caution">
    <text evidence="1">The sequence shown here is derived from an EMBL/GenBank/DDBJ whole genome shotgun (WGS) entry which is preliminary data.</text>
</comment>
<dbReference type="Proteomes" id="UP000022433">
    <property type="component" value="Unassembled WGS sequence"/>
</dbReference>
<evidence type="ECO:0000313" key="1">
    <source>
        <dbReference type="EMBL" id="EYA15846.1"/>
    </source>
</evidence>